<protein>
    <submittedName>
        <fullName evidence="2">Uncharacterized protein</fullName>
    </submittedName>
</protein>
<dbReference type="EMBL" id="JACCJB010000023">
    <property type="protein sequence ID" value="KAF6218161.1"/>
    <property type="molecule type" value="Genomic_DNA"/>
</dbReference>
<reference evidence="2 3" key="1">
    <citation type="journal article" date="2020" name="Genomics">
        <title>Complete, high-quality genomes from long-read metagenomic sequencing of two wolf lichen thalli reveals enigmatic genome architecture.</title>
        <authorList>
            <person name="McKenzie S.K."/>
            <person name="Walston R.F."/>
            <person name="Allen J.L."/>
        </authorList>
    </citation>
    <scope>NUCLEOTIDE SEQUENCE [LARGE SCALE GENOMIC DNA]</scope>
    <source>
        <strain evidence="2">WasteWater1</strain>
    </source>
</reference>
<proteinExistence type="predicted"/>
<name>A0A8H6C7L7_9LECA</name>
<evidence type="ECO:0000256" key="1">
    <source>
        <dbReference type="SAM" id="MobiDB-lite"/>
    </source>
</evidence>
<keyword evidence="3" id="KW-1185">Reference proteome</keyword>
<dbReference type="RefSeq" id="XP_037147596.1">
    <property type="nucleotide sequence ID" value="XM_037297022.1"/>
</dbReference>
<accession>A0A8H6C7L7</accession>
<gene>
    <name evidence="2" type="ORF">HO133_006120</name>
</gene>
<dbReference type="GeneID" id="59334524"/>
<dbReference type="AlphaFoldDB" id="A0A8H6C7L7"/>
<dbReference type="Proteomes" id="UP000593566">
    <property type="component" value="Unassembled WGS sequence"/>
</dbReference>
<feature type="region of interest" description="Disordered" evidence="1">
    <location>
        <begin position="159"/>
        <end position="195"/>
    </location>
</feature>
<feature type="compositionally biased region" description="Polar residues" evidence="1">
    <location>
        <begin position="178"/>
        <end position="194"/>
    </location>
</feature>
<sequence length="326" mass="36286">MAKIPLKIRMDLRDHWEKEDCPARKSIAALKDLLGLPVTIQLEPLILWSELQKFYSDQSTFVPCITTVIKAWLDCLTKRLADDANAAWTEQLLEHVNQSGRNLKARVETRPGTQVKTELAKTGATFTIGIPESLPPYKNVSACFMTEFEKLFTKSSKQTGSAQAQGAEDEDWADVTMPSKTRGQTTDILSTTMPSLDELPRPEMLFAAQTPYHLIVKVVHNGMVVQGSHQGSLELLTGYLQKYTRDIENISVKLPILKSELQASHFGYGALFDSLTITPGDSRAGWASINPILILSFIESVLGYSPVASGSTESQWYFKRDVGFKE</sequence>
<evidence type="ECO:0000313" key="3">
    <source>
        <dbReference type="Proteomes" id="UP000593566"/>
    </source>
</evidence>
<evidence type="ECO:0000313" key="2">
    <source>
        <dbReference type="EMBL" id="KAF6218161.1"/>
    </source>
</evidence>
<comment type="caution">
    <text evidence="2">The sequence shown here is derived from an EMBL/GenBank/DDBJ whole genome shotgun (WGS) entry which is preliminary data.</text>
</comment>
<organism evidence="2 3">
    <name type="scientific">Letharia lupina</name>
    <dbReference type="NCBI Taxonomy" id="560253"/>
    <lineage>
        <taxon>Eukaryota</taxon>
        <taxon>Fungi</taxon>
        <taxon>Dikarya</taxon>
        <taxon>Ascomycota</taxon>
        <taxon>Pezizomycotina</taxon>
        <taxon>Lecanoromycetes</taxon>
        <taxon>OSLEUM clade</taxon>
        <taxon>Lecanoromycetidae</taxon>
        <taxon>Lecanorales</taxon>
        <taxon>Lecanorineae</taxon>
        <taxon>Parmeliaceae</taxon>
        <taxon>Letharia</taxon>
    </lineage>
</organism>